<dbReference type="InterPro" id="IPR036259">
    <property type="entry name" value="MFS_trans_sf"/>
</dbReference>
<comment type="subcellular location">
    <subcellularLocation>
        <location evidence="1">Membrane</location>
        <topology evidence="1">Multi-pass membrane protein</topology>
    </subcellularLocation>
</comment>
<dbReference type="Proteomes" id="UP000187209">
    <property type="component" value="Unassembled WGS sequence"/>
</dbReference>
<feature type="transmembrane region" description="Helical" evidence="6">
    <location>
        <begin position="276"/>
        <end position="301"/>
    </location>
</feature>
<dbReference type="AlphaFoldDB" id="A0A1R2CWU4"/>
<evidence type="ECO:0000256" key="4">
    <source>
        <dbReference type="ARBA" id="ARBA00022989"/>
    </source>
</evidence>
<dbReference type="PANTHER" id="PTHR23511:SF5">
    <property type="entry name" value="MAJOR FACILITATOR-TYPE TRANSPORTER HXNZ-RELATED"/>
    <property type="match status" value="1"/>
</dbReference>
<proteinExistence type="predicted"/>
<feature type="transmembrane region" description="Helical" evidence="6">
    <location>
        <begin position="404"/>
        <end position="425"/>
    </location>
</feature>
<dbReference type="GO" id="GO:0016020">
    <property type="term" value="C:membrane"/>
    <property type="evidence" value="ECO:0007669"/>
    <property type="project" value="UniProtKB-SubCell"/>
</dbReference>
<feature type="transmembrane region" description="Helical" evidence="6">
    <location>
        <begin position="148"/>
        <end position="173"/>
    </location>
</feature>
<dbReference type="EMBL" id="MPUH01000042">
    <property type="protein sequence ID" value="OMJ93477.1"/>
    <property type="molecule type" value="Genomic_DNA"/>
</dbReference>
<dbReference type="PANTHER" id="PTHR23511">
    <property type="entry name" value="SYNAPTIC VESICLE GLYCOPROTEIN 2"/>
    <property type="match status" value="1"/>
</dbReference>
<feature type="transmembrane region" description="Helical" evidence="6">
    <location>
        <begin position="431"/>
        <end position="452"/>
    </location>
</feature>
<dbReference type="Gene3D" id="1.20.1250.20">
    <property type="entry name" value="MFS general substrate transporter like domains"/>
    <property type="match status" value="1"/>
</dbReference>
<feature type="transmembrane region" description="Helical" evidence="6">
    <location>
        <begin position="21"/>
        <end position="41"/>
    </location>
</feature>
<feature type="transmembrane region" description="Helical" evidence="6">
    <location>
        <begin position="61"/>
        <end position="79"/>
    </location>
</feature>
<feature type="transmembrane region" description="Helical" evidence="6">
    <location>
        <begin position="313"/>
        <end position="336"/>
    </location>
</feature>
<feature type="transmembrane region" description="Helical" evidence="6">
    <location>
        <begin position="91"/>
        <end position="108"/>
    </location>
</feature>
<dbReference type="OrthoDB" id="4139357at2759"/>
<evidence type="ECO:0000256" key="6">
    <source>
        <dbReference type="SAM" id="Phobius"/>
    </source>
</evidence>
<feature type="transmembrane region" description="Helical" evidence="6">
    <location>
        <begin position="343"/>
        <end position="360"/>
    </location>
</feature>
<keyword evidence="2" id="KW-0813">Transport</keyword>
<sequence length="462" mass="50952">MAKKLQQISDLIDEIGWGKYNYINFIVCGMSWGSVMLWGSTVPITINEAGEQWNLSNFEEGLLGSSHTLGLLIGSYFWGYLGNEKGLLKNLQIVSLLACVFGLCYMLSVNYYMLLLSIVCVGFCNGGSFVLGGTLYSESLPISKNWTMVMLSICTVIGGILAYVSAIFMILIGTGSIALWRWVAGISLILQIIFWISSFLIFESVKFLARKDRCTEAVYILKKISIINKKEVEIALLHPIDYTKINEPTNESEDQDQSSKSKLSDLFSKQHSKKSILFGLSQFLGDAAYGSLQAFMPILLQNLGSNLSSRLEIYSTVLAQVCLGIPGSILSSYLVTTFLGMKWTICLGFVLSGICVFLFLISNVYWMVLLTTSFINFFDFLGYSSSQAIVQESYPVRIRSLGVGWTNACCKFGGFISPIIIGLIFEVDGGMTLGVFIIAIFFGLVGVCACFLDEPKGKEPGF</sequence>
<dbReference type="GO" id="GO:0022857">
    <property type="term" value="F:transmembrane transporter activity"/>
    <property type="evidence" value="ECO:0007669"/>
    <property type="project" value="InterPro"/>
</dbReference>
<reference evidence="8 9" key="1">
    <citation type="submission" date="2016-11" db="EMBL/GenBank/DDBJ databases">
        <title>The macronuclear genome of Stentor coeruleus: a giant cell with tiny introns.</title>
        <authorList>
            <person name="Slabodnick M."/>
            <person name="Ruby J.G."/>
            <person name="Reiff S.B."/>
            <person name="Swart E.C."/>
            <person name="Gosai S."/>
            <person name="Prabakaran S."/>
            <person name="Witkowska E."/>
            <person name="Larue G.E."/>
            <person name="Fisher S."/>
            <person name="Freeman R.M."/>
            <person name="Gunawardena J."/>
            <person name="Chu W."/>
            <person name="Stover N.A."/>
            <person name="Gregory B.D."/>
            <person name="Nowacki M."/>
            <person name="Derisi J."/>
            <person name="Roy S.W."/>
            <person name="Marshall W.F."/>
            <person name="Sood P."/>
        </authorList>
    </citation>
    <scope>NUCLEOTIDE SEQUENCE [LARGE SCALE GENOMIC DNA]</scope>
    <source>
        <strain evidence="8">WM001</strain>
    </source>
</reference>
<evidence type="ECO:0000256" key="5">
    <source>
        <dbReference type="ARBA" id="ARBA00023136"/>
    </source>
</evidence>
<feature type="transmembrane region" description="Helical" evidence="6">
    <location>
        <begin position="179"/>
        <end position="202"/>
    </location>
</feature>
<evidence type="ECO:0000313" key="8">
    <source>
        <dbReference type="EMBL" id="OMJ93477.1"/>
    </source>
</evidence>
<dbReference type="InterPro" id="IPR020846">
    <property type="entry name" value="MFS_dom"/>
</dbReference>
<accession>A0A1R2CWU4</accession>
<comment type="caution">
    <text evidence="8">The sequence shown here is derived from an EMBL/GenBank/DDBJ whole genome shotgun (WGS) entry which is preliminary data.</text>
</comment>
<evidence type="ECO:0000256" key="1">
    <source>
        <dbReference type="ARBA" id="ARBA00004141"/>
    </source>
</evidence>
<evidence type="ECO:0000256" key="2">
    <source>
        <dbReference type="ARBA" id="ARBA00022448"/>
    </source>
</evidence>
<name>A0A1R2CWU4_9CILI</name>
<evidence type="ECO:0000313" key="9">
    <source>
        <dbReference type="Proteomes" id="UP000187209"/>
    </source>
</evidence>
<feature type="transmembrane region" description="Helical" evidence="6">
    <location>
        <begin position="114"/>
        <end position="136"/>
    </location>
</feature>
<dbReference type="PROSITE" id="PS50850">
    <property type="entry name" value="MFS"/>
    <property type="match status" value="1"/>
</dbReference>
<feature type="domain" description="Major facilitator superfamily (MFS) profile" evidence="7">
    <location>
        <begin position="17"/>
        <end position="458"/>
    </location>
</feature>
<dbReference type="InterPro" id="IPR005828">
    <property type="entry name" value="MFS_sugar_transport-like"/>
</dbReference>
<keyword evidence="3 6" id="KW-0812">Transmembrane</keyword>
<organism evidence="8 9">
    <name type="scientific">Stentor coeruleus</name>
    <dbReference type="NCBI Taxonomy" id="5963"/>
    <lineage>
        <taxon>Eukaryota</taxon>
        <taxon>Sar</taxon>
        <taxon>Alveolata</taxon>
        <taxon>Ciliophora</taxon>
        <taxon>Postciliodesmatophora</taxon>
        <taxon>Heterotrichea</taxon>
        <taxon>Heterotrichida</taxon>
        <taxon>Stentoridae</taxon>
        <taxon>Stentor</taxon>
    </lineage>
</organism>
<dbReference type="Pfam" id="PF00083">
    <property type="entry name" value="Sugar_tr"/>
    <property type="match status" value="1"/>
</dbReference>
<dbReference type="SUPFAM" id="SSF103473">
    <property type="entry name" value="MFS general substrate transporter"/>
    <property type="match status" value="1"/>
</dbReference>
<keyword evidence="5 6" id="KW-0472">Membrane</keyword>
<evidence type="ECO:0000256" key="3">
    <source>
        <dbReference type="ARBA" id="ARBA00022692"/>
    </source>
</evidence>
<evidence type="ECO:0000259" key="7">
    <source>
        <dbReference type="PROSITE" id="PS50850"/>
    </source>
</evidence>
<gene>
    <name evidence="8" type="ORF">SteCoe_3599</name>
</gene>
<keyword evidence="9" id="KW-1185">Reference proteome</keyword>
<keyword evidence="4 6" id="KW-1133">Transmembrane helix</keyword>
<protein>
    <recommendedName>
        <fullName evidence="7">Major facilitator superfamily (MFS) profile domain-containing protein</fullName>
    </recommendedName>
</protein>